<feature type="domain" description="GFO/IDH/MocA-like oxidoreductase" evidence="2">
    <location>
        <begin position="155"/>
        <end position="247"/>
    </location>
</feature>
<dbReference type="Gene3D" id="3.30.360.10">
    <property type="entry name" value="Dihydrodipicolinate Reductase, domain 2"/>
    <property type="match status" value="1"/>
</dbReference>
<dbReference type="GO" id="GO:0000166">
    <property type="term" value="F:nucleotide binding"/>
    <property type="evidence" value="ECO:0007669"/>
    <property type="project" value="InterPro"/>
</dbReference>
<gene>
    <name evidence="3" type="ORF">GQS65_10995</name>
</gene>
<evidence type="ECO:0000313" key="3">
    <source>
        <dbReference type="EMBL" id="MWG35007.1"/>
    </source>
</evidence>
<evidence type="ECO:0000259" key="1">
    <source>
        <dbReference type="Pfam" id="PF01408"/>
    </source>
</evidence>
<dbReference type="Proteomes" id="UP000451471">
    <property type="component" value="Unassembled WGS sequence"/>
</dbReference>
<evidence type="ECO:0000313" key="4">
    <source>
        <dbReference type="Proteomes" id="UP000451471"/>
    </source>
</evidence>
<name>A0A6B0GN05_9EURY</name>
<sequence length="336" mass="36531">MCTNANTSDDTLRAAIVGAGRVAERHARSIDDDPRAAVTAVCDTDHENAAAVADPRDAAVYTDYGALFETKEVDVCYLLTPPFVRAGPAVAAAEHGIDLFVEKPAAVRLDEAHEVLRAVEANGIVTHSGYDLRYARTVEAAHELVGDRTLGLVDARQWAGLPPEGWKWKRETATSYPVHIATHAYDIVRSFAGEVERVAAVGDHQIAPDDLEYEDAGSASLHHRDGTVGHVSHVAFRHAGNTLDLLGEGFHLHVHRNDNVLTGEVDGEPVEVRGADTFHDRERWGKMTRTFLDAVETRDTSAIRSDYADATRTLELTVAATEAMRGDGVVDLSSRR</sequence>
<dbReference type="Gene3D" id="3.40.50.720">
    <property type="entry name" value="NAD(P)-binding Rossmann-like Domain"/>
    <property type="match status" value="1"/>
</dbReference>
<dbReference type="PANTHER" id="PTHR43249">
    <property type="entry name" value="UDP-N-ACETYL-2-AMINO-2-DEOXY-D-GLUCURONATE OXIDASE"/>
    <property type="match status" value="1"/>
</dbReference>
<reference evidence="3 4" key="1">
    <citation type="submission" date="2019-12" db="EMBL/GenBank/DDBJ databases">
        <title>Halocatena pleomorpha gen. nov. sp. nov., an extremely halophilic archaeon of family Halobacteriaceae isolated from saltpan soil.</title>
        <authorList>
            <person name="Pal Y."/>
            <person name="Verma A."/>
            <person name="Krishnamurthi S."/>
            <person name="Kumar P."/>
        </authorList>
    </citation>
    <scope>NUCLEOTIDE SEQUENCE [LARGE SCALE GENOMIC DNA]</scope>
    <source>
        <strain evidence="3 4">JCM 16495</strain>
    </source>
</reference>
<comment type="caution">
    <text evidence="3">The sequence shown here is derived from an EMBL/GenBank/DDBJ whole genome shotgun (WGS) entry which is preliminary data.</text>
</comment>
<evidence type="ECO:0000259" key="2">
    <source>
        <dbReference type="Pfam" id="PF22725"/>
    </source>
</evidence>
<dbReference type="InterPro" id="IPR000683">
    <property type="entry name" value="Gfo/Idh/MocA-like_OxRdtase_N"/>
</dbReference>
<dbReference type="PANTHER" id="PTHR43249:SF1">
    <property type="entry name" value="D-GLUCOSIDE 3-DEHYDROGENASE"/>
    <property type="match status" value="1"/>
</dbReference>
<dbReference type="InterPro" id="IPR052515">
    <property type="entry name" value="Gfo/Idh/MocA_Oxidoreductase"/>
</dbReference>
<dbReference type="InterPro" id="IPR036291">
    <property type="entry name" value="NAD(P)-bd_dom_sf"/>
</dbReference>
<protein>
    <submittedName>
        <fullName evidence="3">Gfo/Idh/MocA family oxidoreductase</fullName>
    </submittedName>
</protein>
<dbReference type="Pfam" id="PF01408">
    <property type="entry name" value="GFO_IDH_MocA"/>
    <property type="match status" value="1"/>
</dbReference>
<dbReference type="SUPFAM" id="SSF51735">
    <property type="entry name" value="NAD(P)-binding Rossmann-fold domains"/>
    <property type="match status" value="1"/>
</dbReference>
<dbReference type="RefSeq" id="WP_158204702.1">
    <property type="nucleotide sequence ID" value="NZ_WSZK01000016.1"/>
</dbReference>
<dbReference type="Pfam" id="PF22725">
    <property type="entry name" value="GFO_IDH_MocA_C3"/>
    <property type="match status" value="1"/>
</dbReference>
<accession>A0A6B0GN05</accession>
<dbReference type="OrthoDB" id="282474at2157"/>
<dbReference type="AlphaFoldDB" id="A0A6B0GN05"/>
<dbReference type="InterPro" id="IPR055170">
    <property type="entry name" value="GFO_IDH_MocA-like_dom"/>
</dbReference>
<feature type="domain" description="Gfo/Idh/MocA-like oxidoreductase N-terminal" evidence="1">
    <location>
        <begin position="12"/>
        <end position="129"/>
    </location>
</feature>
<dbReference type="SUPFAM" id="SSF55347">
    <property type="entry name" value="Glyceraldehyde-3-phosphate dehydrogenase-like, C-terminal domain"/>
    <property type="match status" value="1"/>
</dbReference>
<dbReference type="EMBL" id="WSZK01000016">
    <property type="protein sequence ID" value="MWG35007.1"/>
    <property type="molecule type" value="Genomic_DNA"/>
</dbReference>
<organism evidence="3 4">
    <name type="scientific">Halomarina oriensis</name>
    <dbReference type="NCBI Taxonomy" id="671145"/>
    <lineage>
        <taxon>Archaea</taxon>
        <taxon>Methanobacteriati</taxon>
        <taxon>Methanobacteriota</taxon>
        <taxon>Stenosarchaea group</taxon>
        <taxon>Halobacteria</taxon>
        <taxon>Halobacteriales</taxon>
        <taxon>Natronomonadaceae</taxon>
        <taxon>Halomarina</taxon>
    </lineage>
</organism>
<proteinExistence type="predicted"/>
<keyword evidence="4" id="KW-1185">Reference proteome</keyword>